<proteinExistence type="predicted"/>
<dbReference type="GO" id="GO:0006779">
    <property type="term" value="P:porphyrin-containing compound biosynthetic process"/>
    <property type="evidence" value="ECO:0007669"/>
    <property type="project" value="InterPro"/>
</dbReference>
<dbReference type="AlphaFoldDB" id="A0A6I5ZMM9"/>
<dbReference type="InterPro" id="IPR038071">
    <property type="entry name" value="UROD/MetE-like_sf"/>
</dbReference>
<dbReference type="RefSeq" id="WP_156271564.1">
    <property type="nucleotide sequence ID" value="NZ_CP046244.1"/>
</dbReference>
<evidence type="ECO:0000259" key="1">
    <source>
        <dbReference type="Pfam" id="PF01208"/>
    </source>
</evidence>
<dbReference type="PANTHER" id="PTHR47099">
    <property type="entry name" value="METHYLCOBAMIDE:COM METHYLTRANSFERASE MTBA"/>
    <property type="match status" value="1"/>
</dbReference>
<organism evidence="2 3">
    <name type="scientific">Neomoorella glycerini</name>
    <dbReference type="NCBI Taxonomy" id="55779"/>
    <lineage>
        <taxon>Bacteria</taxon>
        <taxon>Bacillati</taxon>
        <taxon>Bacillota</taxon>
        <taxon>Clostridia</taxon>
        <taxon>Neomoorellales</taxon>
        <taxon>Neomoorellaceae</taxon>
        <taxon>Neomoorella</taxon>
    </lineage>
</organism>
<keyword evidence="3" id="KW-1185">Reference proteome</keyword>
<name>A0A6I5ZMM9_9FIRM</name>
<dbReference type="PANTHER" id="PTHR47099:SF1">
    <property type="entry name" value="METHYLCOBAMIDE:COM METHYLTRANSFERASE MTBA"/>
    <property type="match status" value="1"/>
</dbReference>
<dbReference type="Proteomes" id="UP000425916">
    <property type="component" value="Chromosome"/>
</dbReference>
<dbReference type="EMBL" id="CP046244">
    <property type="protein sequence ID" value="QGP91143.1"/>
    <property type="molecule type" value="Genomic_DNA"/>
</dbReference>
<dbReference type="InterPro" id="IPR000257">
    <property type="entry name" value="Uroporphyrinogen_deCOase"/>
</dbReference>
<dbReference type="SUPFAM" id="SSF51726">
    <property type="entry name" value="UROD/MetE-like"/>
    <property type="match status" value="1"/>
</dbReference>
<evidence type="ECO:0000313" key="2">
    <source>
        <dbReference type="EMBL" id="QGP91143.1"/>
    </source>
</evidence>
<evidence type="ECO:0000313" key="3">
    <source>
        <dbReference type="Proteomes" id="UP000425916"/>
    </source>
</evidence>
<protein>
    <submittedName>
        <fullName evidence="2">Uroporphyrinogen decarboxylase (URO-D)</fullName>
    </submittedName>
</protein>
<dbReference type="Gene3D" id="3.20.20.210">
    <property type="match status" value="1"/>
</dbReference>
<reference evidence="2 3" key="1">
    <citation type="submission" date="2019-11" db="EMBL/GenBank/DDBJ databases">
        <title>Genome sequence of Moorella glycerini DSM11254.</title>
        <authorList>
            <person name="Poehlein A."/>
            <person name="Boeer T."/>
            <person name="Daniel R."/>
        </authorList>
    </citation>
    <scope>NUCLEOTIDE SEQUENCE [LARGE SCALE GENOMIC DNA]</scope>
    <source>
        <strain evidence="2 3">DSM 11254</strain>
    </source>
</reference>
<gene>
    <name evidence="2" type="ORF">MGLY_04680</name>
</gene>
<sequence length="454" mass="52096">MSNEVKELYNQRLGRYQAAIALEPTDRVPLAFATNYFAEKISGYTYQQIMYDPQIWAQMEVDFAKKYPEVDTFRTNISWAPPWDITNHRLWKVPGRDLPPTSLQQFNEQEWMKADEYRMFIEDPAGYRMNVYLPRILGEFSERGSTRSYVAFLKSGIAMGMVAAINRERVTRLKNEAGMPVPVMGGFTAPFDFLSDAYRGFNGIMRDMFRQPDNVLEACEVILEFQLTRALATADPQKQLPIFIATHKPCFLSPKQFDTFYWPTFKKGVMKLIEAGYKFRVFLEGNWGPHWHHMAEFPKGTVLCDIDNEADIFKAKSDFGFQQCITGGIPTDMLILGSPEEVRERVKLLCETVGKDGGWIPNGPGHIPQDTRPENFRALIDAVMEYGRYHDGPPPAPKTAPAGTGYVKFPEAGVVTPWEVIKAENGWTIPGDEQLIKQWWDRFERMAYSWLLSQ</sequence>
<feature type="domain" description="Uroporphyrinogen decarboxylase (URO-D)" evidence="1">
    <location>
        <begin position="168"/>
        <end position="386"/>
    </location>
</feature>
<dbReference type="GO" id="GO:0004853">
    <property type="term" value="F:uroporphyrinogen decarboxylase activity"/>
    <property type="evidence" value="ECO:0007669"/>
    <property type="project" value="InterPro"/>
</dbReference>
<dbReference type="Pfam" id="PF01208">
    <property type="entry name" value="URO-D"/>
    <property type="match status" value="1"/>
</dbReference>
<dbReference type="InterPro" id="IPR052024">
    <property type="entry name" value="Methanogen_methyltrans"/>
</dbReference>
<accession>A0A6I5ZMM9</accession>
<dbReference type="OrthoDB" id="9813603at2"/>